<keyword evidence="1" id="KW-0472">Membrane</keyword>
<name>A0A812Q3U6_9DINO</name>
<gene>
    <name evidence="2" type="ORF">SNAT2548_LOCUS20136</name>
</gene>
<proteinExistence type="predicted"/>
<comment type="caution">
    <text evidence="2">The sequence shown here is derived from an EMBL/GenBank/DDBJ whole genome shotgun (WGS) entry which is preliminary data.</text>
</comment>
<dbReference type="OrthoDB" id="5322683at2759"/>
<organism evidence="2 3">
    <name type="scientific">Symbiodinium natans</name>
    <dbReference type="NCBI Taxonomy" id="878477"/>
    <lineage>
        <taxon>Eukaryota</taxon>
        <taxon>Sar</taxon>
        <taxon>Alveolata</taxon>
        <taxon>Dinophyceae</taxon>
        <taxon>Suessiales</taxon>
        <taxon>Symbiodiniaceae</taxon>
        <taxon>Symbiodinium</taxon>
    </lineage>
</organism>
<evidence type="ECO:0000256" key="1">
    <source>
        <dbReference type="SAM" id="Phobius"/>
    </source>
</evidence>
<dbReference type="Proteomes" id="UP000604046">
    <property type="component" value="Unassembled WGS sequence"/>
</dbReference>
<dbReference type="AlphaFoldDB" id="A0A812Q3U6"/>
<feature type="transmembrane region" description="Helical" evidence="1">
    <location>
        <begin position="69"/>
        <end position="93"/>
    </location>
</feature>
<keyword evidence="1" id="KW-1133">Transmembrane helix</keyword>
<accession>A0A812Q3U6</accession>
<keyword evidence="1" id="KW-0812">Transmembrane</keyword>
<protein>
    <submittedName>
        <fullName evidence="2">Uncharacterized protein</fullName>
    </submittedName>
</protein>
<reference evidence="2" key="1">
    <citation type="submission" date="2021-02" db="EMBL/GenBank/DDBJ databases">
        <authorList>
            <person name="Dougan E. K."/>
            <person name="Rhodes N."/>
            <person name="Thang M."/>
            <person name="Chan C."/>
        </authorList>
    </citation>
    <scope>NUCLEOTIDE SEQUENCE</scope>
</reference>
<evidence type="ECO:0000313" key="3">
    <source>
        <dbReference type="Proteomes" id="UP000604046"/>
    </source>
</evidence>
<dbReference type="EMBL" id="CAJNDS010002201">
    <property type="protein sequence ID" value="CAE7369489.1"/>
    <property type="molecule type" value="Genomic_DNA"/>
</dbReference>
<keyword evidence="3" id="KW-1185">Reference proteome</keyword>
<feature type="transmembrane region" description="Helical" evidence="1">
    <location>
        <begin position="27"/>
        <end position="57"/>
    </location>
</feature>
<evidence type="ECO:0000313" key="2">
    <source>
        <dbReference type="EMBL" id="CAE7369489.1"/>
    </source>
</evidence>
<sequence>MALTAVVGLYAWYQDMTLVPPNVQMNITYICLWGAASLFQGVMTCISSLLPAITGVLSLPGVQFQGFDVWSLVLLISVPVVYFLAAAFAWHLYNDYAEDHGKKAYAFDPFGKYAAKYDPLEKDKAAERLFTSEGGPIFQGGDYGAAVSQVSDCLMSIQYLKEKFIGKASDHVALLTAWGPKAIGDSEGEFGEVAALMRLSLKAPAQSLLGKFLATFRRTRPTSSSKSAATVKAIMSAAAHGSVPLASLPSYQVVYSVNFFAALRRTGLLEVTVHRPLCSSSVEVERGTVVEVLRMLLATPGSSAMFKSLVKKALDGGAAMDFGAVLLLETLVFHQVSGLNKVRLDGVSVRRAQKFPRRNLLPKLNKTRRMKNSELLRSCMKLHRTLEAKASLVELGSRFDTSVGDTAEMVKTALDEAQKTFSIGRDPADTRLQILLRDGKTEKLEVKTEEPADGFREWWEKTILATPRDGSLQLRTNQSLGHCIYAPSISRAVEIGTQEDASNVYCVGVSEETSAPSARAGTTGAKLPESAFGGMKSYTYAVAGDHDGVGTVQTLFDNTKRRGPNYRDQGLALYQLYAVYMGCRQSESKTFPSHEHEQSSSIFLCNAYCCELCKTDMPSSIKWHNANDGAAACEIFAAFQPELTAPYGGQSLVTWLVQGDYVPSWVPAGFKMADLCEDPDHSKPRLFMATSIVGKRLLIHYVDFGISDIYRLLKMLSKHMQMRQLVTLQALKPSRKQLLIPRGVGLPEDIVKMAALCAMSPLRGPYVDLHLLSAAQAGNLRVTDPLKSFLKVVERHLSWRVHYHEDVETFVRALHASEYPPYFQCIKDKHLLPLEVLKAVAEQGGYLYEGLPNDPFSLFRCLTATQAWTVSCTEAQVAEARFVCLFV</sequence>